<keyword evidence="1" id="KW-0472">Membrane</keyword>
<keyword evidence="4" id="KW-1185">Reference proteome</keyword>
<sequence>MKLEAYCIPEICNKCWKIIDKEKFRGTAMWQTCMVLTSEEKCCAPPTHFWSLFRSQGEICEDSSRIIEETSVDLDSEDCEFIQSPGNGLVGILEFEDMEDESSPKINVNAKSCLLTKTVICGPKENLSIFVLQIMALVGLVTATVFIMVFIVHKMRAQKQALKESHSARMFYSNSPSVLSNYGLTDALLLNQEETSKASSKLLSPNPSIDQRTFPADKSHIESDGFVDPRIQVSKTAFDLGIIAAAPIKEDEVLIRIPKSCQINLHSFDSSPNSMANFIRQKKITLSCHQILALHLALERRKPLTPIMKKFIQTLPEHFSLPLDYSPKAMANLPCEVYLLSVALQKNVTELCFALGKQIGLTKADLTWAYSMVLSRTFSLPNYMETSDLDYCSDKDTSRSAFMCPFMDLINHSSTPNCYYETAKCFKETMNKKLESWRKFETAKGFVYALYEDKLCDGFQNTISVLSFLLKKSEEKVLEKLVEMKLRSNEKFITEDNEDIYKVENFILNSWKSKIQ</sequence>
<dbReference type="InterPro" id="IPR046341">
    <property type="entry name" value="SET_dom_sf"/>
</dbReference>
<protein>
    <submittedName>
        <fullName evidence="3">Oidioi.mRNA.OKI2018_I69.chr1.g1295.t1.cds</fullName>
    </submittedName>
</protein>
<dbReference type="SUPFAM" id="SSF82199">
    <property type="entry name" value="SET domain"/>
    <property type="match status" value="1"/>
</dbReference>
<feature type="domain" description="SET" evidence="2">
    <location>
        <begin position="240"/>
        <end position="424"/>
    </location>
</feature>
<evidence type="ECO:0000259" key="2">
    <source>
        <dbReference type="Pfam" id="PF00856"/>
    </source>
</evidence>
<evidence type="ECO:0000313" key="4">
    <source>
        <dbReference type="Proteomes" id="UP001158576"/>
    </source>
</evidence>
<evidence type="ECO:0000256" key="1">
    <source>
        <dbReference type="SAM" id="Phobius"/>
    </source>
</evidence>
<gene>
    <name evidence="3" type="ORF">OKIOD_LOCUS10060</name>
</gene>
<dbReference type="PANTHER" id="PTHR13271:SF151">
    <property type="entry name" value="SET DOMAIN-CONTAINING PROTEIN 4"/>
    <property type="match status" value="1"/>
</dbReference>
<dbReference type="Pfam" id="PF00856">
    <property type="entry name" value="SET"/>
    <property type="match status" value="1"/>
</dbReference>
<feature type="transmembrane region" description="Helical" evidence="1">
    <location>
        <begin position="127"/>
        <end position="152"/>
    </location>
</feature>
<dbReference type="PANTHER" id="PTHR13271">
    <property type="entry name" value="UNCHARACTERIZED PUTATIVE METHYLTRANSFERASE"/>
    <property type="match status" value="1"/>
</dbReference>
<accession>A0ABN7SRP9</accession>
<evidence type="ECO:0000313" key="3">
    <source>
        <dbReference type="EMBL" id="CAG5104517.1"/>
    </source>
</evidence>
<dbReference type="InterPro" id="IPR050600">
    <property type="entry name" value="SETD3_SETD6_MTase"/>
</dbReference>
<dbReference type="Gene3D" id="3.90.1410.10">
    <property type="entry name" value="set domain protein methyltransferase, domain 1"/>
    <property type="match status" value="1"/>
</dbReference>
<organism evidence="3 4">
    <name type="scientific">Oikopleura dioica</name>
    <name type="common">Tunicate</name>
    <dbReference type="NCBI Taxonomy" id="34765"/>
    <lineage>
        <taxon>Eukaryota</taxon>
        <taxon>Metazoa</taxon>
        <taxon>Chordata</taxon>
        <taxon>Tunicata</taxon>
        <taxon>Appendicularia</taxon>
        <taxon>Copelata</taxon>
        <taxon>Oikopleuridae</taxon>
        <taxon>Oikopleura</taxon>
    </lineage>
</organism>
<dbReference type="InterPro" id="IPR001214">
    <property type="entry name" value="SET_dom"/>
</dbReference>
<dbReference type="CDD" id="cd10527">
    <property type="entry name" value="SET_LSMT"/>
    <property type="match status" value="1"/>
</dbReference>
<dbReference type="Proteomes" id="UP001158576">
    <property type="component" value="Chromosome 1"/>
</dbReference>
<name>A0ABN7SRP9_OIKDI</name>
<keyword evidence="1" id="KW-0812">Transmembrane</keyword>
<reference evidence="3 4" key="1">
    <citation type="submission" date="2021-04" db="EMBL/GenBank/DDBJ databases">
        <authorList>
            <person name="Bliznina A."/>
        </authorList>
    </citation>
    <scope>NUCLEOTIDE SEQUENCE [LARGE SCALE GENOMIC DNA]</scope>
</reference>
<keyword evidence="1" id="KW-1133">Transmembrane helix</keyword>
<dbReference type="EMBL" id="OU015566">
    <property type="protein sequence ID" value="CAG5104517.1"/>
    <property type="molecule type" value="Genomic_DNA"/>
</dbReference>
<proteinExistence type="predicted"/>